<accession>A0A0V1ICQ1</accession>
<evidence type="ECO:0000313" key="1">
    <source>
        <dbReference type="EMBL" id="KRZ20611.1"/>
    </source>
</evidence>
<name>A0A0V1ICQ1_TRIPS</name>
<protein>
    <submittedName>
        <fullName evidence="1">Uncharacterized protein</fullName>
    </submittedName>
</protein>
<dbReference type="AlphaFoldDB" id="A0A0V1ICQ1"/>
<gene>
    <name evidence="1" type="ORF">T4B_9436</name>
</gene>
<comment type="caution">
    <text evidence="1">The sequence shown here is derived from an EMBL/GenBank/DDBJ whole genome shotgun (WGS) entry which is preliminary data.</text>
</comment>
<dbReference type="EMBL" id="JYDS01000234">
    <property type="protein sequence ID" value="KRZ20611.1"/>
    <property type="molecule type" value="Genomic_DNA"/>
</dbReference>
<proteinExistence type="predicted"/>
<feature type="non-terminal residue" evidence="1">
    <location>
        <position position="1"/>
    </location>
</feature>
<evidence type="ECO:0000313" key="2">
    <source>
        <dbReference type="Proteomes" id="UP000054805"/>
    </source>
</evidence>
<dbReference type="Proteomes" id="UP000054805">
    <property type="component" value="Unassembled WGS sequence"/>
</dbReference>
<organism evidence="1 2">
    <name type="scientific">Trichinella pseudospiralis</name>
    <name type="common">Parasitic roundworm</name>
    <dbReference type="NCBI Taxonomy" id="6337"/>
    <lineage>
        <taxon>Eukaryota</taxon>
        <taxon>Metazoa</taxon>
        <taxon>Ecdysozoa</taxon>
        <taxon>Nematoda</taxon>
        <taxon>Enoplea</taxon>
        <taxon>Dorylaimia</taxon>
        <taxon>Trichinellida</taxon>
        <taxon>Trichinellidae</taxon>
        <taxon>Trichinella</taxon>
    </lineage>
</organism>
<reference evidence="1 2" key="1">
    <citation type="submission" date="2015-01" db="EMBL/GenBank/DDBJ databases">
        <title>Evolution of Trichinella species and genotypes.</title>
        <authorList>
            <person name="Korhonen P.K."/>
            <person name="Edoardo P."/>
            <person name="Giuseppe L.R."/>
            <person name="Gasser R.B."/>
        </authorList>
    </citation>
    <scope>NUCLEOTIDE SEQUENCE [LARGE SCALE GENOMIC DNA]</scope>
    <source>
        <strain evidence="1">ISS588</strain>
    </source>
</reference>
<sequence length="170" mass="18787">LGLNFEFEINQRCQSSPRLLCFLMLTAEPFTGLLEFYIMNIEYTGMDTNTVCADAACGAGEGALGGVGETLPETNIELNNSLKTTFKVNIKVQQTKKNKITISSNKPFKTGSPATVSSEAIEELISVTSPFPSSETYCKIKNTLRITVNDNTFCNRQPSYCITRPRACYR</sequence>
<keyword evidence="2" id="KW-1185">Reference proteome</keyword>